<keyword evidence="9" id="KW-0378">Hydrolase</keyword>
<evidence type="ECO:0000313" key="20">
    <source>
        <dbReference type="Proteomes" id="UP001153954"/>
    </source>
</evidence>
<feature type="chain" id="PRO_5043392719" description="Zinc carboxypeptidase A 1" evidence="17">
    <location>
        <begin position="23"/>
        <end position="443"/>
    </location>
</feature>
<evidence type="ECO:0000256" key="11">
    <source>
        <dbReference type="ARBA" id="ARBA00023049"/>
    </source>
</evidence>
<keyword evidence="7" id="KW-0479">Metal-binding</keyword>
<dbReference type="InterPro" id="IPR000834">
    <property type="entry name" value="Peptidase_M14"/>
</dbReference>
<feature type="coiled-coil region" evidence="16">
    <location>
        <begin position="78"/>
        <end position="105"/>
    </location>
</feature>
<dbReference type="GO" id="GO:0006508">
    <property type="term" value="P:proteolysis"/>
    <property type="evidence" value="ECO:0007669"/>
    <property type="project" value="UniProtKB-KW"/>
</dbReference>
<dbReference type="Pfam" id="PF00246">
    <property type="entry name" value="Peptidase_M14"/>
    <property type="match status" value="1"/>
</dbReference>
<evidence type="ECO:0000256" key="7">
    <source>
        <dbReference type="ARBA" id="ARBA00022723"/>
    </source>
</evidence>
<reference evidence="19" key="1">
    <citation type="submission" date="2022-03" db="EMBL/GenBank/DDBJ databases">
        <authorList>
            <person name="Tunstrom K."/>
        </authorList>
    </citation>
    <scope>NUCLEOTIDE SEQUENCE</scope>
</reference>
<protein>
    <recommendedName>
        <fullName evidence="14">Zinc carboxypeptidase A 1</fullName>
    </recommendedName>
</protein>
<dbReference type="Gene3D" id="3.30.70.340">
    <property type="entry name" value="Metallocarboxypeptidase-like"/>
    <property type="match status" value="1"/>
</dbReference>
<dbReference type="PRINTS" id="PR00765">
    <property type="entry name" value="CRBOXYPTASEA"/>
</dbReference>
<dbReference type="PANTHER" id="PTHR11705:SF153">
    <property type="entry name" value="ZINC CARBOXYPEPTIDASE A 1-LIKE PROTEIN"/>
    <property type="match status" value="1"/>
</dbReference>
<keyword evidence="11" id="KW-0482">Metalloprotease</keyword>
<evidence type="ECO:0000256" key="14">
    <source>
        <dbReference type="ARBA" id="ARBA00069039"/>
    </source>
</evidence>
<organism evidence="19 20">
    <name type="scientific">Euphydryas editha</name>
    <name type="common">Edith's checkerspot</name>
    <dbReference type="NCBI Taxonomy" id="104508"/>
    <lineage>
        <taxon>Eukaryota</taxon>
        <taxon>Metazoa</taxon>
        <taxon>Ecdysozoa</taxon>
        <taxon>Arthropoda</taxon>
        <taxon>Hexapoda</taxon>
        <taxon>Insecta</taxon>
        <taxon>Pterygota</taxon>
        <taxon>Neoptera</taxon>
        <taxon>Endopterygota</taxon>
        <taxon>Lepidoptera</taxon>
        <taxon>Glossata</taxon>
        <taxon>Ditrysia</taxon>
        <taxon>Papilionoidea</taxon>
        <taxon>Nymphalidae</taxon>
        <taxon>Nymphalinae</taxon>
        <taxon>Euphydryas</taxon>
    </lineage>
</organism>
<feature type="domain" description="Peptidase M14" evidence="18">
    <location>
        <begin position="125"/>
        <end position="415"/>
    </location>
</feature>
<evidence type="ECO:0000256" key="8">
    <source>
        <dbReference type="ARBA" id="ARBA00022729"/>
    </source>
</evidence>
<evidence type="ECO:0000256" key="16">
    <source>
        <dbReference type="SAM" id="Coils"/>
    </source>
</evidence>
<dbReference type="CDD" id="cd03860">
    <property type="entry name" value="M14_CP_A-B_like"/>
    <property type="match status" value="1"/>
</dbReference>
<dbReference type="FunFam" id="3.30.70.340:FF:000002">
    <property type="entry name" value="Carboxypeptidase A"/>
    <property type="match status" value="1"/>
</dbReference>
<dbReference type="AlphaFoldDB" id="A0AAU9U669"/>
<comment type="cofactor">
    <cofactor evidence="1">
        <name>Zn(2+)</name>
        <dbReference type="ChEBI" id="CHEBI:29105"/>
    </cofactor>
</comment>
<dbReference type="SMART" id="SM00631">
    <property type="entry name" value="Zn_pept"/>
    <property type="match status" value="1"/>
</dbReference>
<evidence type="ECO:0000256" key="9">
    <source>
        <dbReference type="ARBA" id="ARBA00022801"/>
    </source>
</evidence>
<evidence type="ECO:0000256" key="10">
    <source>
        <dbReference type="ARBA" id="ARBA00022833"/>
    </source>
</evidence>
<dbReference type="FunFam" id="3.40.630.10:FF:000040">
    <property type="entry name" value="zinc carboxypeptidase"/>
    <property type="match status" value="1"/>
</dbReference>
<evidence type="ECO:0000256" key="6">
    <source>
        <dbReference type="ARBA" id="ARBA00022670"/>
    </source>
</evidence>
<comment type="function">
    <text evidence="13">Involved in the digestion of the blood meal.</text>
</comment>
<dbReference type="EMBL" id="CAKOGL010000014">
    <property type="protein sequence ID" value="CAH2094780.1"/>
    <property type="molecule type" value="Genomic_DNA"/>
</dbReference>
<comment type="subcellular location">
    <subcellularLocation>
        <location evidence="2">Secreted</location>
    </subcellularLocation>
</comment>
<keyword evidence="6" id="KW-0645">Protease</keyword>
<evidence type="ECO:0000256" key="4">
    <source>
        <dbReference type="ARBA" id="ARBA00022525"/>
    </source>
</evidence>
<keyword evidence="12" id="KW-1015">Disulfide bond</keyword>
<dbReference type="GO" id="GO:0004181">
    <property type="term" value="F:metallocarboxypeptidase activity"/>
    <property type="evidence" value="ECO:0007669"/>
    <property type="project" value="InterPro"/>
</dbReference>
<gene>
    <name evidence="19" type="ORF">EEDITHA_LOCUS10316</name>
</gene>
<evidence type="ECO:0000259" key="18">
    <source>
        <dbReference type="PROSITE" id="PS52035"/>
    </source>
</evidence>
<evidence type="ECO:0000256" key="3">
    <source>
        <dbReference type="ARBA" id="ARBA00005988"/>
    </source>
</evidence>
<keyword evidence="8 17" id="KW-0732">Signal</keyword>
<dbReference type="SUPFAM" id="SSF53187">
    <property type="entry name" value="Zn-dependent exopeptidases"/>
    <property type="match status" value="1"/>
</dbReference>
<keyword evidence="10" id="KW-0862">Zinc</keyword>
<dbReference type="GO" id="GO:0005615">
    <property type="term" value="C:extracellular space"/>
    <property type="evidence" value="ECO:0007669"/>
    <property type="project" value="TreeGrafter"/>
</dbReference>
<dbReference type="Gene3D" id="3.40.630.10">
    <property type="entry name" value="Zn peptidases"/>
    <property type="match status" value="1"/>
</dbReference>
<proteinExistence type="inferred from homology"/>
<dbReference type="Pfam" id="PF02244">
    <property type="entry name" value="Propep_M14"/>
    <property type="match status" value="1"/>
</dbReference>
<evidence type="ECO:0000256" key="1">
    <source>
        <dbReference type="ARBA" id="ARBA00001947"/>
    </source>
</evidence>
<dbReference type="Proteomes" id="UP001153954">
    <property type="component" value="Unassembled WGS sequence"/>
</dbReference>
<evidence type="ECO:0000256" key="17">
    <source>
        <dbReference type="SAM" id="SignalP"/>
    </source>
</evidence>
<evidence type="ECO:0000256" key="13">
    <source>
        <dbReference type="ARBA" id="ARBA00057299"/>
    </source>
</evidence>
<comment type="caution">
    <text evidence="19">The sequence shown here is derived from an EMBL/GenBank/DDBJ whole genome shotgun (WGS) entry which is preliminary data.</text>
</comment>
<comment type="similarity">
    <text evidence="3 15">Belongs to the peptidase M14 family.</text>
</comment>
<name>A0AAU9U669_EUPED</name>
<feature type="active site" description="Proton donor/acceptor" evidence="15">
    <location>
        <position position="381"/>
    </location>
</feature>
<dbReference type="GO" id="GO:0008270">
    <property type="term" value="F:zinc ion binding"/>
    <property type="evidence" value="ECO:0007669"/>
    <property type="project" value="InterPro"/>
</dbReference>
<evidence type="ECO:0000256" key="5">
    <source>
        <dbReference type="ARBA" id="ARBA00022645"/>
    </source>
</evidence>
<keyword evidence="4" id="KW-0964">Secreted</keyword>
<dbReference type="PROSITE" id="PS52035">
    <property type="entry name" value="PEPTIDASE_M14"/>
    <property type="match status" value="1"/>
</dbReference>
<dbReference type="InterPro" id="IPR003146">
    <property type="entry name" value="M14A_act_pep"/>
</dbReference>
<sequence>MPVTLFIKKFLFLIPLIALVLCEKTRFDNYVLYKVLVENDQHYRILVDLKNNNFKYDIWNDHISLGRYVDIMSSPEDKAELEKLFQKYELKYEIANENIQEVIDKENAIIKTYTRSNIRSMEWNAYYTLDHIYGWLDDVAAAYPNVASIVIAGKSYEGRDIKGLKISHGPGRRVIFIESGIHAREWISMTSACYVINELLISNNTQAHAAAQDYDWYIFPVTNPDGYVYSHEQNRLWRKSRRPIGNNFGVDLNRNWNSNWLVVGASTNPQSLTYAGPGPFSEPETRALSNFIRSIGDKIDLYLSVHSFGQYLLVPFGNSTGAYANYYDAVNIGRRAMGALAVRYGTLYQTGNIAEVLYLATGGSDEWVKEHVRVPLVYCVELRDRGLNGFLLPEDEILPNNQEYMDGVLELIYQAERFGYMNSGSRIHISMFILLITFFISFL</sequence>
<evidence type="ECO:0000256" key="2">
    <source>
        <dbReference type="ARBA" id="ARBA00004613"/>
    </source>
</evidence>
<accession>A0AAU9U669</accession>
<keyword evidence="20" id="KW-1185">Reference proteome</keyword>
<evidence type="ECO:0000256" key="12">
    <source>
        <dbReference type="ARBA" id="ARBA00023157"/>
    </source>
</evidence>
<keyword evidence="16" id="KW-0175">Coiled coil</keyword>
<evidence type="ECO:0000313" key="19">
    <source>
        <dbReference type="EMBL" id="CAH2094780.1"/>
    </source>
</evidence>
<feature type="signal peptide" evidence="17">
    <location>
        <begin position="1"/>
        <end position="22"/>
    </location>
</feature>
<dbReference type="InterPro" id="IPR036990">
    <property type="entry name" value="M14A-like_propep"/>
</dbReference>
<dbReference type="PANTHER" id="PTHR11705">
    <property type="entry name" value="PROTEASE FAMILY M14 CARBOXYPEPTIDASE A,B"/>
    <property type="match status" value="1"/>
</dbReference>
<evidence type="ECO:0000256" key="15">
    <source>
        <dbReference type="PROSITE-ProRule" id="PRU01379"/>
    </source>
</evidence>
<dbReference type="SUPFAM" id="SSF54897">
    <property type="entry name" value="Protease propeptides/inhibitors"/>
    <property type="match status" value="1"/>
</dbReference>
<keyword evidence="5" id="KW-0121">Carboxypeptidase</keyword>